<dbReference type="PROSITE" id="PS50110">
    <property type="entry name" value="RESPONSE_REGULATORY"/>
    <property type="match status" value="1"/>
</dbReference>
<dbReference type="OrthoDB" id="710898at2"/>
<dbReference type="InterPro" id="IPR001789">
    <property type="entry name" value="Sig_transdc_resp-reg_receiver"/>
</dbReference>
<dbReference type="InterPro" id="IPR050595">
    <property type="entry name" value="Bact_response_regulator"/>
</dbReference>
<keyword evidence="2" id="KW-0902">Two-component regulatory system</keyword>
<reference evidence="6" key="1">
    <citation type="submission" date="2016-10" db="EMBL/GenBank/DDBJ databases">
        <authorList>
            <person name="Varghese N."/>
            <person name="Submissions S."/>
        </authorList>
    </citation>
    <scope>NUCLEOTIDE SEQUENCE [LARGE SCALE GENOMIC DNA]</scope>
    <source>
        <strain evidence="6">Gh-48</strain>
    </source>
</reference>
<gene>
    <name evidence="5" type="ORF">SAMN05192574_118112</name>
</gene>
<dbReference type="Proteomes" id="UP000198942">
    <property type="component" value="Unassembled WGS sequence"/>
</dbReference>
<dbReference type="SUPFAM" id="SSF52172">
    <property type="entry name" value="CheY-like"/>
    <property type="match status" value="1"/>
</dbReference>
<dbReference type="Gene3D" id="3.40.50.2300">
    <property type="match status" value="1"/>
</dbReference>
<evidence type="ECO:0000313" key="5">
    <source>
        <dbReference type="EMBL" id="SEP00010.1"/>
    </source>
</evidence>
<dbReference type="SMART" id="SM00448">
    <property type="entry name" value="REC"/>
    <property type="match status" value="1"/>
</dbReference>
<dbReference type="AlphaFoldDB" id="A0A1H8U9V0"/>
<accession>A0A1H8U9V0</accession>
<dbReference type="GO" id="GO:0000160">
    <property type="term" value="P:phosphorelay signal transduction system"/>
    <property type="evidence" value="ECO:0007669"/>
    <property type="project" value="UniProtKB-KW"/>
</dbReference>
<dbReference type="PANTHER" id="PTHR44591">
    <property type="entry name" value="STRESS RESPONSE REGULATOR PROTEIN 1"/>
    <property type="match status" value="1"/>
</dbReference>
<feature type="modified residue" description="4-aspartylphosphate" evidence="3">
    <location>
        <position position="52"/>
    </location>
</feature>
<keyword evidence="6" id="KW-1185">Reference proteome</keyword>
<organism evidence="5 6">
    <name type="scientific">Mucilaginibacter gossypiicola</name>
    <dbReference type="NCBI Taxonomy" id="551995"/>
    <lineage>
        <taxon>Bacteria</taxon>
        <taxon>Pseudomonadati</taxon>
        <taxon>Bacteroidota</taxon>
        <taxon>Sphingobacteriia</taxon>
        <taxon>Sphingobacteriales</taxon>
        <taxon>Sphingobacteriaceae</taxon>
        <taxon>Mucilaginibacter</taxon>
    </lineage>
</organism>
<dbReference type="EMBL" id="FOCL01000018">
    <property type="protein sequence ID" value="SEP00010.1"/>
    <property type="molecule type" value="Genomic_DNA"/>
</dbReference>
<keyword evidence="1 3" id="KW-0597">Phosphoprotein</keyword>
<dbReference type="PANTHER" id="PTHR44591:SF14">
    <property type="entry name" value="PROTEIN PILG"/>
    <property type="match status" value="1"/>
</dbReference>
<evidence type="ECO:0000256" key="2">
    <source>
        <dbReference type="ARBA" id="ARBA00023012"/>
    </source>
</evidence>
<dbReference type="Pfam" id="PF00072">
    <property type="entry name" value="Response_reg"/>
    <property type="match status" value="1"/>
</dbReference>
<evidence type="ECO:0000259" key="4">
    <source>
        <dbReference type="PROSITE" id="PS50110"/>
    </source>
</evidence>
<evidence type="ECO:0000256" key="1">
    <source>
        <dbReference type="ARBA" id="ARBA00022553"/>
    </source>
</evidence>
<evidence type="ECO:0000256" key="3">
    <source>
        <dbReference type="PROSITE-ProRule" id="PRU00169"/>
    </source>
</evidence>
<sequence>MSKRILVIDDNEDILEILNIVFQESGYDVILSNTGEAADNIAVIRPDLILLDVNIVGSEKTGPEICREIKSNYLTADLPVMLVSAETDLDLIAVGCGANSFVRKPFDIYELLMHVKQYLS</sequence>
<dbReference type="STRING" id="551995.SAMN05192574_118112"/>
<feature type="domain" description="Response regulatory" evidence="4">
    <location>
        <begin position="4"/>
        <end position="119"/>
    </location>
</feature>
<dbReference type="RefSeq" id="WP_091221220.1">
    <property type="nucleotide sequence ID" value="NZ_FOCL01000018.1"/>
</dbReference>
<proteinExistence type="predicted"/>
<name>A0A1H8U9V0_9SPHI</name>
<evidence type="ECO:0000313" key="6">
    <source>
        <dbReference type="Proteomes" id="UP000198942"/>
    </source>
</evidence>
<dbReference type="InterPro" id="IPR011006">
    <property type="entry name" value="CheY-like_superfamily"/>
</dbReference>
<protein>
    <recommendedName>
        <fullName evidence="4">Response regulatory domain-containing protein</fullName>
    </recommendedName>
</protein>